<keyword evidence="5" id="KW-0418">Kinase</keyword>
<reference evidence="5 6" key="1">
    <citation type="submission" date="2017-05" db="EMBL/GenBank/DDBJ databases">
        <title>Genome Sequence of Loktanella vestfoldensis Strain SMR4r Isolated from a Culture of the Diatom Skeletonema marinoi.</title>
        <authorList>
            <person name="Topel M."/>
            <person name="Pinder M.I.M."/>
            <person name="Johansson O.N."/>
            <person name="Kourtchenko O."/>
            <person name="Godhe A."/>
            <person name="Clarke A.K."/>
        </authorList>
    </citation>
    <scope>NUCLEOTIDE SEQUENCE [LARGE SCALE GENOMIC DNA]</scope>
    <source>
        <strain evidence="5 6">SMR4r</strain>
    </source>
</reference>
<dbReference type="GO" id="GO:0016787">
    <property type="term" value="F:hydrolase activity"/>
    <property type="evidence" value="ECO:0007669"/>
    <property type="project" value="UniProtKB-KW"/>
</dbReference>
<evidence type="ECO:0000313" key="6">
    <source>
        <dbReference type="Proteomes" id="UP000195273"/>
    </source>
</evidence>
<feature type="domain" description="Carboxyltransferase" evidence="4">
    <location>
        <begin position="13"/>
        <end position="214"/>
    </location>
</feature>
<organism evidence="5 6">
    <name type="scientific">Yoonia vestfoldensis</name>
    <dbReference type="NCBI Taxonomy" id="245188"/>
    <lineage>
        <taxon>Bacteria</taxon>
        <taxon>Pseudomonadati</taxon>
        <taxon>Pseudomonadota</taxon>
        <taxon>Alphaproteobacteria</taxon>
        <taxon>Rhodobacterales</taxon>
        <taxon>Paracoccaceae</taxon>
        <taxon>Yoonia</taxon>
    </lineage>
</organism>
<dbReference type="KEGG" id="lvs:LOKVESSMR4R_02826"/>
<dbReference type="SUPFAM" id="SSF50891">
    <property type="entry name" value="Cyclophilin-like"/>
    <property type="match status" value="1"/>
</dbReference>
<keyword evidence="2" id="KW-0378">Hydrolase</keyword>
<name>A0A1Y0EEU0_9RHOB</name>
<dbReference type="InterPro" id="IPR010016">
    <property type="entry name" value="PxpB"/>
</dbReference>
<dbReference type="SUPFAM" id="SSF160467">
    <property type="entry name" value="PH0987 N-terminal domain-like"/>
    <property type="match status" value="1"/>
</dbReference>
<dbReference type="EMBL" id="CP021431">
    <property type="protein sequence ID" value="ARU02117.1"/>
    <property type="molecule type" value="Genomic_DNA"/>
</dbReference>
<dbReference type="SMART" id="SM00796">
    <property type="entry name" value="AHS1"/>
    <property type="match status" value="1"/>
</dbReference>
<keyword evidence="5" id="KW-0808">Transferase</keyword>
<dbReference type="PANTHER" id="PTHR34698">
    <property type="entry name" value="5-OXOPROLINASE SUBUNIT B"/>
    <property type="match status" value="1"/>
</dbReference>
<sequence length="249" mass="26360">MPDIASGHGNSDAAISPLGMDGVLVRFSRMLSPQANGAAHGFCDAVIAADLPGVTEVAPSLTSVRVGFDITKTNRDSLTRALRALLAGLRDADPAPRRLWRIPVAFGPSHAPQLAEAAALAGLTPDQAVAEITAQRLRVLAIGFAPGQPYLGMMPPHWDIPRQSELTPKVPRGALVTAVRQLIIFAADTPTGWRQIGQSAFAVWRPDSDRPFALDPGDAVQFHAVSDDTLRDLQANPNSNGGATCEVLR</sequence>
<dbReference type="InterPro" id="IPR003833">
    <property type="entry name" value="CT_C_D"/>
</dbReference>
<dbReference type="PANTHER" id="PTHR34698:SF2">
    <property type="entry name" value="5-OXOPROLINASE SUBUNIT B"/>
    <property type="match status" value="1"/>
</dbReference>
<dbReference type="Gene3D" id="2.40.100.10">
    <property type="entry name" value="Cyclophilin-like"/>
    <property type="match status" value="1"/>
</dbReference>
<dbReference type="STRING" id="1122181.GCA_000382265_00334"/>
<accession>A0A1Y0EEU0</accession>
<dbReference type="RefSeq" id="WP_257790133.1">
    <property type="nucleotide sequence ID" value="NZ_CP021431.1"/>
</dbReference>
<evidence type="ECO:0000313" key="5">
    <source>
        <dbReference type="EMBL" id="ARU02117.1"/>
    </source>
</evidence>
<dbReference type="InterPro" id="IPR029000">
    <property type="entry name" value="Cyclophilin-like_dom_sf"/>
</dbReference>
<protein>
    <submittedName>
        <fullName evidence="5">Kinase A inhibitor</fullName>
    </submittedName>
</protein>
<keyword evidence="1" id="KW-0547">Nucleotide-binding</keyword>
<evidence type="ECO:0000256" key="2">
    <source>
        <dbReference type="ARBA" id="ARBA00022801"/>
    </source>
</evidence>
<evidence type="ECO:0000256" key="3">
    <source>
        <dbReference type="ARBA" id="ARBA00022840"/>
    </source>
</evidence>
<evidence type="ECO:0000259" key="4">
    <source>
        <dbReference type="SMART" id="SM00796"/>
    </source>
</evidence>
<dbReference type="AlphaFoldDB" id="A0A1Y0EEU0"/>
<gene>
    <name evidence="5" type="primary">kipI</name>
    <name evidence="5" type="ORF">LOKVESSMR4R_02826</name>
</gene>
<dbReference type="Pfam" id="PF02682">
    <property type="entry name" value="CT_C_D"/>
    <property type="match status" value="1"/>
</dbReference>
<dbReference type="Proteomes" id="UP000195273">
    <property type="component" value="Chromosome"/>
</dbReference>
<dbReference type="GO" id="GO:0016301">
    <property type="term" value="F:kinase activity"/>
    <property type="evidence" value="ECO:0007669"/>
    <property type="project" value="UniProtKB-KW"/>
</dbReference>
<evidence type="ECO:0000256" key="1">
    <source>
        <dbReference type="ARBA" id="ARBA00022741"/>
    </source>
</evidence>
<keyword evidence="6" id="KW-1185">Reference proteome</keyword>
<keyword evidence="3" id="KW-0067">ATP-binding</keyword>
<dbReference type="Gene3D" id="3.30.1360.40">
    <property type="match status" value="1"/>
</dbReference>
<proteinExistence type="predicted"/>
<dbReference type="GO" id="GO:0005524">
    <property type="term" value="F:ATP binding"/>
    <property type="evidence" value="ECO:0007669"/>
    <property type="project" value="UniProtKB-KW"/>
</dbReference>